<dbReference type="Pfam" id="PF20990">
    <property type="entry name" value="DUF2207_C"/>
    <property type="match status" value="1"/>
</dbReference>
<keyword evidence="2" id="KW-1133">Transmembrane helix</keyword>
<protein>
    <submittedName>
        <fullName evidence="6">DUF2207 domain-containing protein</fullName>
    </submittedName>
</protein>
<sequence>MKRLFTFLLFTLSFFTFFTTQADARSFSIDDVHIRAYISPDGNLLINEMFTYTFDGSYEEVRRSIHNEHHQGVKDFEAYELMNDEAVLGFMEKNDLRQLEVSKSANDYMAKMHVTDTTKKIVFVYILENAVKSYNTYSDITVPFFGTGQNHNSDLNNVTIDFVFPEPLEPNQYHAFFHDEKGWVVQKSSEVVRFFTPVSKARKLTETRILFPSTIMGQQQKNSAPKTLEQVLNEEEKKTEQLSTNTKKTNSYSTILTVLSCIFGVAIIILLLLPQRILRRNIQPQDLLHDDPLYLYMMNRGGVKDNYAFLAGIYSLVEKGNVKVETTNTLTRFQTETDAPKKTLTFSYQPTSRALNDNEKQLIEWLFTRKRKLNIRTFSFNSIYGATKEEKEAKKVHSYHRRLKKRRLHEDLWYRGVIDQLIENKTLNGKLYPIATRASMILVLLCTIITYIIGAASGYGIIVYFGISTLLWRNAWSSLSRKKVISFFLITSLLGWIALDEKALIPSYLAFHPVIIVFYLALPRFFLSREAAEAKAKIRSFRRIISQEGIPSGVDVDELDKWLIRALLLNVRKFSLRTKELNQSFDELVKIAPLSALVIYDEDPMQYLFKTWKWSEVSEARFWNSSSSGSNSNSGDGGSSYSSSDSGGGDGGGGAGAD</sequence>
<evidence type="ECO:0000256" key="1">
    <source>
        <dbReference type="SAM" id="MobiDB-lite"/>
    </source>
</evidence>
<feature type="transmembrane region" description="Helical" evidence="2">
    <location>
        <begin position="252"/>
        <end position="273"/>
    </location>
</feature>
<dbReference type="InterPro" id="IPR048389">
    <property type="entry name" value="YciQ-like_C"/>
</dbReference>
<organism evidence="6 7">
    <name type="scientific">Lederbergia graminis</name>
    <dbReference type="NCBI Taxonomy" id="735518"/>
    <lineage>
        <taxon>Bacteria</taxon>
        <taxon>Bacillati</taxon>
        <taxon>Bacillota</taxon>
        <taxon>Bacilli</taxon>
        <taxon>Bacillales</taxon>
        <taxon>Bacillaceae</taxon>
        <taxon>Lederbergia</taxon>
    </lineage>
</organism>
<keyword evidence="2" id="KW-0472">Membrane</keyword>
<feature type="signal peptide" evidence="3">
    <location>
        <begin position="1"/>
        <end position="22"/>
    </location>
</feature>
<feature type="transmembrane region" description="Helical" evidence="2">
    <location>
        <begin position="505"/>
        <end position="527"/>
    </location>
</feature>
<dbReference type="InterPro" id="IPR018702">
    <property type="entry name" value="DUF2207"/>
</dbReference>
<reference evidence="7" key="1">
    <citation type="journal article" date="2019" name="Int. J. Syst. Evol. Microbiol.">
        <title>The Global Catalogue of Microorganisms (GCM) 10K type strain sequencing project: providing services to taxonomists for standard genome sequencing and annotation.</title>
        <authorList>
            <consortium name="The Broad Institute Genomics Platform"/>
            <consortium name="The Broad Institute Genome Sequencing Center for Infectious Disease"/>
            <person name="Wu L."/>
            <person name="Ma J."/>
        </authorList>
    </citation>
    <scope>NUCLEOTIDE SEQUENCE [LARGE SCALE GENOMIC DNA]</scope>
    <source>
        <strain evidence="7">CGMCC 1.12237</strain>
    </source>
</reference>
<keyword evidence="2" id="KW-0812">Transmembrane</keyword>
<dbReference type="Proteomes" id="UP001596147">
    <property type="component" value="Unassembled WGS sequence"/>
</dbReference>
<feature type="domain" description="Predicted membrane protein YciQ-like C-terminal" evidence="5">
    <location>
        <begin position="295"/>
        <end position="546"/>
    </location>
</feature>
<dbReference type="Pfam" id="PF09972">
    <property type="entry name" value="DUF2207"/>
    <property type="match status" value="1"/>
</dbReference>
<evidence type="ECO:0000256" key="2">
    <source>
        <dbReference type="SAM" id="Phobius"/>
    </source>
</evidence>
<evidence type="ECO:0000313" key="6">
    <source>
        <dbReference type="EMBL" id="MFC5465197.1"/>
    </source>
</evidence>
<dbReference type="RefSeq" id="WP_382351205.1">
    <property type="nucleotide sequence ID" value="NZ_JBHSMC010000014.1"/>
</dbReference>
<evidence type="ECO:0000259" key="4">
    <source>
        <dbReference type="Pfam" id="PF09972"/>
    </source>
</evidence>
<feature type="compositionally biased region" description="Gly residues" evidence="1">
    <location>
        <begin position="646"/>
        <end position="658"/>
    </location>
</feature>
<evidence type="ECO:0000313" key="7">
    <source>
        <dbReference type="Proteomes" id="UP001596147"/>
    </source>
</evidence>
<accession>A0ABW0LJQ8</accession>
<evidence type="ECO:0000256" key="3">
    <source>
        <dbReference type="SAM" id="SignalP"/>
    </source>
</evidence>
<keyword evidence="7" id="KW-1185">Reference proteome</keyword>
<name>A0ABW0LJQ8_9BACI</name>
<feature type="chain" id="PRO_5046321203" evidence="3">
    <location>
        <begin position="23"/>
        <end position="658"/>
    </location>
</feature>
<proteinExistence type="predicted"/>
<feature type="region of interest" description="Disordered" evidence="1">
    <location>
        <begin position="623"/>
        <end position="658"/>
    </location>
</feature>
<keyword evidence="3" id="KW-0732">Signal</keyword>
<feature type="transmembrane region" description="Helical" evidence="2">
    <location>
        <begin position="434"/>
        <end position="453"/>
    </location>
</feature>
<feature type="domain" description="DUF2207" evidence="4">
    <location>
        <begin position="28"/>
        <end position="211"/>
    </location>
</feature>
<feature type="compositionally biased region" description="Low complexity" evidence="1">
    <location>
        <begin position="624"/>
        <end position="645"/>
    </location>
</feature>
<comment type="caution">
    <text evidence="6">The sequence shown here is derived from an EMBL/GenBank/DDBJ whole genome shotgun (WGS) entry which is preliminary data.</text>
</comment>
<gene>
    <name evidence="6" type="ORF">ACFPM4_10600</name>
</gene>
<evidence type="ECO:0000259" key="5">
    <source>
        <dbReference type="Pfam" id="PF20990"/>
    </source>
</evidence>
<dbReference type="EMBL" id="JBHSMC010000014">
    <property type="protein sequence ID" value="MFC5465197.1"/>
    <property type="molecule type" value="Genomic_DNA"/>
</dbReference>